<dbReference type="KEGG" id="mls:MSLAZ_1482"/>
<accession>A0A0E3S6W3</accession>
<reference evidence="1 2" key="1">
    <citation type="submission" date="2014-07" db="EMBL/GenBank/DDBJ databases">
        <title>Methanogenic archaea and the global carbon cycle.</title>
        <authorList>
            <person name="Henriksen J.R."/>
            <person name="Luke J."/>
            <person name="Reinhart S."/>
            <person name="Benedict M.N."/>
            <person name="Youngblut N.D."/>
            <person name="Metcalf M.E."/>
            <person name="Whitaker R.J."/>
            <person name="Metcalf W.W."/>
        </authorList>
    </citation>
    <scope>NUCLEOTIDE SEQUENCE [LARGE SCALE GENOMIC DNA]</scope>
    <source>
        <strain evidence="1 2">Z-7289</strain>
    </source>
</reference>
<protein>
    <submittedName>
        <fullName evidence="1">Transposase</fullName>
    </submittedName>
</protein>
<dbReference type="PATRIC" id="fig|1434111.4.peg.1935"/>
<organism evidence="1 2">
    <name type="scientific">Methanosarcina lacustris Z-7289</name>
    <dbReference type="NCBI Taxonomy" id="1434111"/>
    <lineage>
        <taxon>Archaea</taxon>
        <taxon>Methanobacteriati</taxon>
        <taxon>Methanobacteriota</taxon>
        <taxon>Stenosarchaea group</taxon>
        <taxon>Methanomicrobia</taxon>
        <taxon>Methanosarcinales</taxon>
        <taxon>Methanosarcinaceae</taxon>
        <taxon>Methanosarcina</taxon>
    </lineage>
</organism>
<dbReference type="AlphaFoldDB" id="A0A0E3S6W3"/>
<dbReference type="Proteomes" id="UP000033072">
    <property type="component" value="Chromosome"/>
</dbReference>
<name>A0A0E3S6W3_9EURY</name>
<keyword evidence="2" id="KW-1185">Reference proteome</keyword>
<evidence type="ECO:0000313" key="2">
    <source>
        <dbReference type="Proteomes" id="UP000033072"/>
    </source>
</evidence>
<proteinExistence type="predicted"/>
<evidence type="ECO:0000313" key="1">
    <source>
        <dbReference type="EMBL" id="AKB74743.1"/>
    </source>
</evidence>
<dbReference type="HOGENOM" id="CLU_181215_0_0_2"/>
<sequence>MNNLKVSFENNQAERGIRIIIIQQKIEGDLRKPDGVDVFCRIRGYISTLIKNKMPDISSLHSAIEDVPPLP</sequence>
<gene>
    <name evidence="1" type="ORF">MSLAZ_1482</name>
</gene>
<dbReference type="EMBL" id="CP009515">
    <property type="protein sequence ID" value="AKB74743.1"/>
    <property type="molecule type" value="Genomic_DNA"/>
</dbReference>